<dbReference type="EMBL" id="GL732601">
    <property type="protein sequence ID" value="EFX72267.1"/>
    <property type="molecule type" value="Genomic_DNA"/>
</dbReference>
<proteinExistence type="predicted"/>
<evidence type="ECO:0000313" key="3">
    <source>
        <dbReference type="Proteomes" id="UP000000305"/>
    </source>
</evidence>
<dbReference type="AlphaFoldDB" id="E9H7P7"/>
<name>E9H7P7_DAPPU</name>
<feature type="chain" id="PRO_5003241769" evidence="1">
    <location>
        <begin position="19"/>
        <end position="50"/>
    </location>
</feature>
<evidence type="ECO:0000256" key="1">
    <source>
        <dbReference type="SAM" id="SignalP"/>
    </source>
</evidence>
<dbReference type="Proteomes" id="UP000000305">
    <property type="component" value="Unassembled WGS sequence"/>
</dbReference>
<sequence>MKVFCILATIIVLSDAAAQRESKRELKRVATRQAPYDPEYYPESTGYIKF</sequence>
<feature type="signal peptide" evidence="1">
    <location>
        <begin position="1"/>
        <end position="18"/>
    </location>
</feature>
<keyword evidence="1" id="KW-0732">Signal</keyword>
<dbReference type="HOGENOM" id="CLU_3126494_0_0_1"/>
<keyword evidence="3" id="KW-1185">Reference proteome</keyword>
<dbReference type="InParanoid" id="E9H7P7"/>
<gene>
    <name evidence="2" type="ORF">DAPPUDRAFT_254705</name>
</gene>
<organism evidence="2 3">
    <name type="scientific">Daphnia pulex</name>
    <name type="common">Water flea</name>
    <dbReference type="NCBI Taxonomy" id="6669"/>
    <lineage>
        <taxon>Eukaryota</taxon>
        <taxon>Metazoa</taxon>
        <taxon>Ecdysozoa</taxon>
        <taxon>Arthropoda</taxon>
        <taxon>Crustacea</taxon>
        <taxon>Branchiopoda</taxon>
        <taxon>Diplostraca</taxon>
        <taxon>Cladocera</taxon>
        <taxon>Anomopoda</taxon>
        <taxon>Daphniidae</taxon>
        <taxon>Daphnia</taxon>
    </lineage>
</organism>
<dbReference type="KEGG" id="dpx:DAPPUDRAFT_254705"/>
<reference evidence="2 3" key="1">
    <citation type="journal article" date="2011" name="Science">
        <title>The ecoresponsive genome of Daphnia pulex.</title>
        <authorList>
            <person name="Colbourne J.K."/>
            <person name="Pfrender M.E."/>
            <person name="Gilbert D."/>
            <person name="Thomas W.K."/>
            <person name="Tucker A."/>
            <person name="Oakley T.H."/>
            <person name="Tokishita S."/>
            <person name="Aerts A."/>
            <person name="Arnold G.J."/>
            <person name="Basu M.K."/>
            <person name="Bauer D.J."/>
            <person name="Caceres C.E."/>
            <person name="Carmel L."/>
            <person name="Casola C."/>
            <person name="Choi J.H."/>
            <person name="Detter J.C."/>
            <person name="Dong Q."/>
            <person name="Dusheyko S."/>
            <person name="Eads B.D."/>
            <person name="Frohlich T."/>
            <person name="Geiler-Samerotte K.A."/>
            <person name="Gerlach D."/>
            <person name="Hatcher P."/>
            <person name="Jogdeo S."/>
            <person name="Krijgsveld J."/>
            <person name="Kriventseva E.V."/>
            <person name="Kultz D."/>
            <person name="Laforsch C."/>
            <person name="Lindquist E."/>
            <person name="Lopez J."/>
            <person name="Manak J.R."/>
            <person name="Muller J."/>
            <person name="Pangilinan J."/>
            <person name="Patwardhan R.P."/>
            <person name="Pitluck S."/>
            <person name="Pritham E.J."/>
            <person name="Rechtsteiner A."/>
            <person name="Rho M."/>
            <person name="Rogozin I.B."/>
            <person name="Sakarya O."/>
            <person name="Salamov A."/>
            <person name="Schaack S."/>
            <person name="Shapiro H."/>
            <person name="Shiga Y."/>
            <person name="Skalitzky C."/>
            <person name="Smith Z."/>
            <person name="Souvorov A."/>
            <person name="Sung W."/>
            <person name="Tang Z."/>
            <person name="Tsuchiya D."/>
            <person name="Tu H."/>
            <person name="Vos H."/>
            <person name="Wang M."/>
            <person name="Wolf Y.I."/>
            <person name="Yamagata H."/>
            <person name="Yamada T."/>
            <person name="Ye Y."/>
            <person name="Shaw J.R."/>
            <person name="Andrews J."/>
            <person name="Crease T.J."/>
            <person name="Tang H."/>
            <person name="Lucas S.M."/>
            <person name="Robertson H.M."/>
            <person name="Bork P."/>
            <person name="Koonin E.V."/>
            <person name="Zdobnov E.M."/>
            <person name="Grigoriev I.V."/>
            <person name="Lynch M."/>
            <person name="Boore J.L."/>
        </authorList>
    </citation>
    <scope>NUCLEOTIDE SEQUENCE [LARGE SCALE GENOMIC DNA]</scope>
</reference>
<accession>E9H7P7</accession>
<protein>
    <submittedName>
        <fullName evidence="2">Uncharacterized protein</fullName>
    </submittedName>
</protein>
<evidence type="ECO:0000313" key="2">
    <source>
        <dbReference type="EMBL" id="EFX72267.1"/>
    </source>
</evidence>